<dbReference type="Gene3D" id="3.40.630.30">
    <property type="match status" value="1"/>
</dbReference>
<evidence type="ECO:0000313" key="8">
    <source>
        <dbReference type="Proteomes" id="UP000093928"/>
    </source>
</evidence>
<evidence type="ECO:0000256" key="5">
    <source>
        <dbReference type="ARBA" id="ARBA00031122"/>
    </source>
</evidence>
<dbReference type="UniPathway" id="UPA00011"/>
<proteinExistence type="predicted"/>
<dbReference type="PROSITE" id="PS51186">
    <property type="entry name" value="GNAT"/>
    <property type="match status" value="1"/>
</dbReference>
<dbReference type="InterPro" id="IPR016181">
    <property type="entry name" value="Acyl_CoA_acyltransferase"/>
</dbReference>
<dbReference type="Proteomes" id="UP000093928">
    <property type="component" value="Unassembled WGS sequence"/>
</dbReference>
<dbReference type="GO" id="GO:0019290">
    <property type="term" value="P:siderophore biosynthetic process"/>
    <property type="evidence" value="ECO:0007669"/>
    <property type="project" value="InterPro"/>
</dbReference>
<evidence type="ECO:0000313" key="7">
    <source>
        <dbReference type="EMBL" id="OBK21820.1"/>
    </source>
</evidence>
<dbReference type="InterPro" id="IPR000182">
    <property type="entry name" value="GNAT_dom"/>
</dbReference>
<dbReference type="PANTHER" id="PTHR31438:SF1">
    <property type="entry name" value="LYSINE N-ACYLTRANSFERASE C17G9.06C-RELATED"/>
    <property type="match status" value="1"/>
</dbReference>
<dbReference type="EMBL" id="LZLS01000197">
    <property type="protein sequence ID" value="OBK21820.1"/>
    <property type="molecule type" value="Genomic_DNA"/>
</dbReference>
<evidence type="ECO:0000256" key="3">
    <source>
        <dbReference type="ARBA" id="ARBA00020586"/>
    </source>
</evidence>
<accession>A0A1A3NKF3</accession>
<name>A0A1A3NKF3_MYCAS</name>
<evidence type="ECO:0000259" key="6">
    <source>
        <dbReference type="PROSITE" id="PS51186"/>
    </source>
</evidence>
<dbReference type="OrthoDB" id="9087497at2"/>
<evidence type="ECO:0000256" key="2">
    <source>
        <dbReference type="ARBA" id="ARBA00005102"/>
    </source>
</evidence>
<reference evidence="7 8" key="1">
    <citation type="submission" date="2016-06" db="EMBL/GenBank/DDBJ databases">
        <authorList>
            <person name="Kjaerup R.B."/>
            <person name="Dalgaard T.S."/>
            <person name="Juul-Madsen H.R."/>
        </authorList>
    </citation>
    <scope>NUCLEOTIDE SEQUENCE [LARGE SCALE GENOMIC DNA]</scope>
    <source>
        <strain evidence="7 8">1165133.8</strain>
    </source>
</reference>
<dbReference type="InterPro" id="IPR019432">
    <property type="entry name" value="Acyltransferase_MbtK/IucB-like"/>
</dbReference>
<dbReference type="SUPFAM" id="SSF55729">
    <property type="entry name" value="Acyl-CoA N-acyltransferases (Nat)"/>
    <property type="match status" value="1"/>
</dbReference>
<keyword evidence="7" id="KW-0808">Transferase</keyword>
<dbReference type="PANTHER" id="PTHR31438">
    <property type="entry name" value="LYSINE N-ACYLTRANSFERASE C17G9.06C-RELATED"/>
    <property type="match status" value="1"/>
</dbReference>
<sequence>MLYRRATPEHDGFAGFPGTFSLRSLDLDRDLDLIHCWMNDPEVARYWKKPWSRDRIASYLRDQQLSTHSTPYIGELNGIAMSYWELYRADLDELAKYYEARAHDIGIHMLLGPAEYRGRKLAVDLLRVISSWQLDADPLATRIVGEPDATNVRLIRAGELAGFRRLMDIELPTKRAALMVRERD</sequence>
<feature type="domain" description="N-acetyltransferase" evidence="6">
    <location>
        <begin position="20"/>
        <end position="184"/>
    </location>
</feature>
<dbReference type="Pfam" id="PF13523">
    <property type="entry name" value="Acetyltransf_8"/>
    <property type="match status" value="1"/>
</dbReference>
<comment type="function">
    <text evidence="1">Acyltransferase required for the direct transfer of medium- to long-chain fatty acyl moieties from a carrier protein (MbtL) on to the epsilon-amino group of lysine residue in the mycobactin core.</text>
</comment>
<dbReference type="SMART" id="SM01006">
    <property type="entry name" value="AlcB"/>
    <property type="match status" value="1"/>
</dbReference>
<dbReference type="GO" id="GO:0046677">
    <property type="term" value="P:response to antibiotic"/>
    <property type="evidence" value="ECO:0007669"/>
    <property type="project" value="UniProtKB-KW"/>
</dbReference>
<dbReference type="AlphaFoldDB" id="A0A1A3NKF3"/>
<evidence type="ECO:0000256" key="1">
    <source>
        <dbReference type="ARBA" id="ARBA00003818"/>
    </source>
</evidence>
<keyword evidence="4" id="KW-0046">Antibiotic resistance</keyword>
<gene>
    <name evidence="7" type="ORF">A5634_09105</name>
</gene>
<comment type="caution">
    <text evidence="7">The sequence shown here is derived from an EMBL/GenBank/DDBJ whole genome shotgun (WGS) entry which is preliminary data.</text>
</comment>
<dbReference type="GO" id="GO:0016410">
    <property type="term" value="F:N-acyltransferase activity"/>
    <property type="evidence" value="ECO:0007669"/>
    <property type="project" value="TreeGrafter"/>
</dbReference>
<comment type="pathway">
    <text evidence="2">Siderophore biosynthesis; mycobactin biosynthesis.</text>
</comment>
<organism evidence="7 8">
    <name type="scientific">Mycobacterium asiaticum</name>
    <dbReference type="NCBI Taxonomy" id="1790"/>
    <lineage>
        <taxon>Bacteria</taxon>
        <taxon>Bacillati</taxon>
        <taxon>Actinomycetota</taxon>
        <taxon>Actinomycetes</taxon>
        <taxon>Mycobacteriales</taxon>
        <taxon>Mycobacteriaceae</taxon>
        <taxon>Mycobacterium</taxon>
    </lineage>
</organism>
<evidence type="ECO:0000256" key="4">
    <source>
        <dbReference type="ARBA" id="ARBA00023251"/>
    </source>
</evidence>
<protein>
    <recommendedName>
        <fullName evidence="3">Lysine N-acyltransferase MbtK</fullName>
    </recommendedName>
    <alternativeName>
        <fullName evidence="5">Mycobactin synthase protein K</fullName>
    </alternativeName>
</protein>